<keyword evidence="1" id="KW-1133">Transmembrane helix</keyword>
<dbReference type="OrthoDB" id="2093409at2759"/>
<evidence type="ECO:0000313" key="2">
    <source>
        <dbReference type="EMBL" id="OIW31034.1"/>
    </source>
</evidence>
<feature type="transmembrane region" description="Helical" evidence="1">
    <location>
        <begin position="25"/>
        <end position="43"/>
    </location>
</feature>
<evidence type="ECO:0008006" key="4">
    <source>
        <dbReference type="Google" id="ProtNLM"/>
    </source>
</evidence>
<name>A0A1J7JTI4_9PEZI</name>
<organism evidence="2 3">
    <name type="scientific">Coniochaeta ligniaria NRRL 30616</name>
    <dbReference type="NCBI Taxonomy" id="1408157"/>
    <lineage>
        <taxon>Eukaryota</taxon>
        <taxon>Fungi</taxon>
        <taxon>Dikarya</taxon>
        <taxon>Ascomycota</taxon>
        <taxon>Pezizomycotina</taxon>
        <taxon>Sordariomycetes</taxon>
        <taxon>Sordariomycetidae</taxon>
        <taxon>Coniochaetales</taxon>
        <taxon>Coniochaetaceae</taxon>
        <taxon>Coniochaeta</taxon>
    </lineage>
</organism>
<accession>A0A1J7JTI4</accession>
<keyword evidence="1" id="KW-0812">Transmembrane</keyword>
<dbReference type="EMBL" id="KV875096">
    <property type="protein sequence ID" value="OIW31034.1"/>
    <property type="molecule type" value="Genomic_DNA"/>
</dbReference>
<protein>
    <recommendedName>
        <fullName evidence="4">NADH-ubiquinone oxidoreductase 9.5 kDa subunit</fullName>
    </recommendedName>
</protein>
<evidence type="ECO:0000256" key="1">
    <source>
        <dbReference type="SAM" id="Phobius"/>
    </source>
</evidence>
<dbReference type="AlphaFoldDB" id="A0A1J7JTI4"/>
<dbReference type="InterPro" id="IPR039961">
    <property type="entry name" value="Nuo9.5"/>
</dbReference>
<evidence type="ECO:0000313" key="3">
    <source>
        <dbReference type="Proteomes" id="UP000182658"/>
    </source>
</evidence>
<reference evidence="2 3" key="1">
    <citation type="submission" date="2016-10" db="EMBL/GenBank/DDBJ databases">
        <title>Draft genome sequence of Coniochaeta ligniaria NRRL30616, a lignocellulolytic fungus for bioabatement of inhibitors in plant biomass hydrolysates.</title>
        <authorList>
            <consortium name="DOE Joint Genome Institute"/>
            <person name="Jimenez D.J."/>
            <person name="Hector R.E."/>
            <person name="Riley R."/>
            <person name="Sun H."/>
            <person name="Grigoriev I.V."/>
            <person name="Van Elsas J.D."/>
            <person name="Nichols N.N."/>
        </authorList>
    </citation>
    <scope>NUCLEOTIDE SEQUENCE [LARGE SCALE GENOMIC DNA]</scope>
    <source>
        <strain evidence="2 3">NRRL 30616</strain>
    </source>
</reference>
<dbReference type="PANTHER" id="PTHR38488:SF1">
    <property type="entry name" value="OXIDOREDUCTASE 9.5 KDA SUBUNIT, PUTATIVE (AFU_ORTHOLOGUE AFUA_5G08980)-RELATED"/>
    <property type="match status" value="1"/>
</dbReference>
<dbReference type="CDD" id="cd22903">
    <property type="entry name" value="NI9M"/>
    <property type="match status" value="1"/>
</dbReference>
<dbReference type="STRING" id="1408157.A0A1J7JTI4"/>
<proteinExistence type="predicted"/>
<sequence length="80" mass="8884">MASITPRFWAGPLRYLRWASREKPAYFWSVVIGSLGPISMVAVPPIRRAFGDFDAPAIPLTYPVPSGPRKTLSGYDDDTE</sequence>
<dbReference type="Proteomes" id="UP000182658">
    <property type="component" value="Unassembled WGS sequence"/>
</dbReference>
<keyword evidence="3" id="KW-1185">Reference proteome</keyword>
<dbReference type="PANTHER" id="PTHR38488">
    <property type="entry name" value="OXIDOREDUCTASE 9.5 KDA SUBUNIT, PUTATIVE (AFU_ORTHOLOGUE AFUA_5G08980)-RELATED"/>
    <property type="match status" value="1"/>
</dbReference>
<keyword evidence="1" id="KW-0472">Membrane</keyword>
<dbReference type="InParanoid" id="A0A1J7JTI4"/>
<gene>
    <name evidence="2" type="ORF">CONLIGDRAFT_297652</name>
</gene>